<keyword evidence="5 8" id="KW-0175">Coiled coil</keyword>
<comment type="caution">
    <text evidence="11">The sequence shown here is derived from an EMBL/GenBank/DDBJ whole genome shotgun (WGS) entry which is preliminary data.</text>
</comment>
<keyword evidence="3 10" id="KW-0812">Transmembrane</keyword>
<evidence type="ECO:0000256" key="3">
    <source>
        <dbReference type="ARBA" id="ARBA00022692"/>
    </source>
</evidence>
<evidence type="ECO:0000256" key="1">
    <source>
        <dbReference type="ARBA" id="ARBA00004162"/>
    </source>
</evidence>
<dbReference type="InterPro" id="IPR055282">
    <property type="entry name" value="PPI1-4"/>
</dbReference>
<accession>A0A8S1IN25</accession>
<keyword evidence="4 10" id="KW-1133">Transmembrane helix</keyword>
<dbReference type="PANTHER" id="PTHR32219">
    <property type="entry name" value="RNA-BINDING PROTEIN YLMH-RELATED"/>
    <property type="match status" value="1"/>
</dbReference>
<feature type="region of interest" description="Disordered" evidence="9">
    <location>
        <begin position="430"/>
        <end position="463"/>
    </location>
</feature>
<evidence type="ECO:0000256" key="10">
    <source>
        <dbReference type="SAM" id="Phobius"/>
    </source>
</evidence>
<feature type="compositionally biased region" description="Basic and acidic residues" evidence="9">
    <location>
        <begin position="508"/>
        <end position="555"/>
    </location>
</feature>
<sequence>MAADGSVEVCAPTAPSMDSQAPPDASSVPVFGSDAPRAGRASDPDQDVRAKAPRRERRAGDEGGPEGEPEEPLRGLYFVRVPKPDLGDEATVARLEQEFEVRAAAAELLKETRRLKRIERNEAHANTRRALEALKAAKALVKAKEADLQPYWDRVVEARSASQALKGSRSELDAETEADLDKKIAALEYSMEHESHGLREEKELIARIRKLKAQRPKVREYEAAHQHLQERRVASDDVRGSKESLEKELRVLRDERKQCEEVKKGLLAVEEKIMEGLKKIEEEVDEAVTEKNAWLSKLKEAKSARWAKMADWNQNRDFSRKVRNMVAEGRIEEAQVLCNEYSEKLMEKLNTDKEYRTKYLTLWERQRKTAMVTTGVSDADLGVGGAKRQGKKAAAGSILDIPLKPGQTRAEAVIERALREADAELKGIRPADAGAASADDAEPAEVKVAKKDKPAKKVAAPKDMGRSLVVEDKAAAKASKVDTTFEIPEAIRAKEELPVVVAPKVAPKVEDPEELQKRKDRRKAQAEKRRQRAIEQNKVREEEKRRLKEDSESKAAARRSAQVDVAADIEAESTQPEGKQESKVMQRRLPAQPAVKKVFDTGRKPAPKKKRQGAKGAMQPVTDWVKKNPIAVGVGSFLVLMLFIVLMWMTT</sequence>
<feature type="region of interest" description="Disordered" evidence="9">
    <location>
        <begin position="1"/>
        <end position="75"/>
    </location>
</feature>
<comment type="similarity">
    <text evidence="7">Belongs to the plant Proton pump-interactor protein family.</text>
</comment>
<evidence type="ECO:0008006" key="13">
    <source>
        <dbReference type="Google" id="ProtNLM"/>
    </source>
</evidence>
<feature type="compositionally biased region" description="Basic and acidic residues" evidence="9">
    <location>
        <begin position="40"/>
        <end position="50"/>
    </location>
</feature>
<feature type="region of interest" description="Disordered" evidence="9">
    <location>
        <begin position="508"/>
        <end position="591"/>
    </location>
</feature>
<keyword evidence="6 10" id="KW-0472">Membrane</keyword>
<evidence type="ECO:0000256" key="7">
    <source>
        <dbReference type="ARBA" id="ARBA00038080"/>
    </source>
</evidence>
<feature type="transmembrane region" description="Helical" evidence="10">
    <location>
        <begin position="630"/>
        <end position="649"/>
    </location>
</feature>
<gene>
    <name evidence="11" type="ORF">OSTQU699_LOCUS1085</name>
</gene>
<keyword evidence="2" id="KW-1003">Cell membrane</keyword>
<dbReference type="PANTHER" id="PTHR32219:SF3">
    <property type="entry name" value="CALPONIN-LIKE DOMAIN PROTEIN"/>
    <property type="match status" value="1"/>
</dbReference>
<evidence type="ECO:0000256" key="5">
    <source>
        <dbReference type="ARBA" id="ARBA00023054"/>
    </source>
</evidence>
<evidence type="ECO:0000256" key="8">
    <source>
        <dbReference type="SAM" id="Coils"/>
    </source>
</evidence>
<proteinExistence type="inferred from homology"/>
<evidence type="ECO:0000256" key="4">
    <source>
        <dbReference type="ARBA" id="ARBA00022989"/>
    </source>
</evidence>
<dbReference type="Proteomes" id="UP000708148">
    <property type="component" value="Unassembled WGS sequence"/>
</dbReference>
<evidence type="ECO:0000313" key="11">
    <source>
        <dbReference type="EMBL" id="CAD7695724.1"/>
    </source>
</evidence>
<name>A0A8S1IN25_9CHLO</name>
<dbReference type="GO" id="GO:0005886">
    <property type="term" value="C:plasma membrane"/>
    <property type="evidence" value="ECO:0007669"/>
    <property type="project" value="UniProtKB-SubCell"/>
</dbReference>
<protein>
    <recommendedName>
        <fullName evidence="13">Proton pump-interactor 1</fullName>
    </recommendedName>
</protein>
<evidence type="ECO:0000256" key="9">
    <source>
        <dbReference type="SAM" id="MobiDB-lite"/>
    </source>
</evidence>
<organism evidence="11 12">
    <name type="scientific">Ostreobium quekettii</name>
    <dbReference type="NCBI Taxonomy" id="121088"/>
    <lineage>
        <taxon>Eukaryota</taxon>
        <taxon>Viridiplantae</taxon>
        <taxon>Chlorophyta</taxon>
        <taxon>core chlorophytes</taxon>
        <taxon>Ulvophyceae</taxon>
        <taxon>TCBD clade</taxon>
        <taxon>Bryopsidales</taxon>
        <taxon>Ostreobineae</taxon>
        <taxon>Ostreobiaceae</taxon>
        <taxon>Ostreobium</taxon>
    </lineage>
</organism>
<comment type="subcellular location">
    <subcellularLocation>
        <location evidence="1">Cell membrane</location>
        <topology evidence="1">Single-pass membrane protein</topology>
    </subcellularLocation>
</comment>
<dbReference type="OrthoDB" id="2195113at2759"/>
<reference evidence="11" key="1">
    <citation type="submission" date="2020-12" db="EMBL/GenBank/DDBJ databases">
        <authorList>
            <person name="Iha C."/>
        </authorList>
    </citation>
    <scope>NUCLEOTIDE SEQUENCE</scope>
</reference>
<dbReference type="AlphaFoldDB" id="A0A8S1IN25"/>
<evidence type="ECO:0000256" key="2">
    <source>
        <dbReference type="ARBA" id="ARBA00022475"/>
    </source>
</evidence>
<evidence type="ECO:0000256" key="6">
    <source>
        <dbReference type="ARBA" id="ARBA00023136"/>
    </source>
</evidence>
<feature type="coiled-coil region" evidence="8">
    <location>
        <begin position="235"/>
        <end position="297"/>
    </location>
</feature>
<keyword evidence="12" id="KW-1185">Reference proteome</keyword>
<evidence type="ECO:0000313" key="12">
    <source>
        <dbReference type="Proteomes" id="UP000708148"/>
    </source>
</evidence>
<dbReference type="EMBL" id="CAJHUC010000382">
    <property type="protein sequence ID" value="CAD7695724.1"/>
    <property type="molecule type" value="Genomic_DNA"/>
</dbReference>